<proteinExistence type="predicted"/>
<gene>
    <name evidence="1" type="ORF">Patl1_34176</name>
</gene>
<dbReference type="EMBL" id="CM047910">
    <property type="protein sequence ID" value="KAJ0076146.1"/>
    <property type="molecule type" value="Genomic_DNA"/>
</dbReference>
<keyword evidence="2" id="KW-1185">Reference proteome</keyword>
<protein>
    <submittedName>
        <fullName evidence="1">Uncharacterized protein</fullName>
    </submittedName>
</protein>
<accession>A0ACC0ZSD8</accession>
<name>A0ACC0ZSD8_9ROSI</name>
<organism evidence="1 2">
    <name type="scientific">Pistacia atlantica</name>
    <dbReference type="NCBI Taxonomy" id="434234"/>
    <lineage>
        <taxon>Eukaryota</taxon>
        <taxon>Viridiplantae</taxon>
        <taxon>Streptophyta</taxon>
        <taxon>Embryophyta</taxon>
        <taxon>Tracheophyta</taxon>
        <taxon>Spermatophyta</taxon>
        <taxon>Magnoliopsida</taxon>
        <taxon>eudicotyledons</taxon>
        <taxon>Gunneridae</taxon>
        <taxon>Pentapetalae</taxon>
        <taxon>rosids</taxon>
        <taxon>malvids</taxon>
        <taxon>Sapindales</taxon>
        <taxon>Anacardiaceae</taxon>
        <taxon>Pistacia</taxon>
    </lineage>
</organism>
<dbReference type="Proteomes" id="UP001164250">
    <property type="component" value="Chromosome 15"/>
</dbReference>
<comment type="caution">
    <text evidence="1">The sequence shown here is derived from an EMBL/GenBank/DDBJ whole genome shotgun (WGS) entry which is preliminary data.</text>
</comment>
<sequence length="296" mass="34171">MSSNSWTIANYEFRLVANEQEKYLTFSLTGYPNDMLKIQLDGSSPIQLIVSTKKVYQKDPICRRDAPFFESRYGFMSRDGFKFKESENMSYTDCELKCWNNCSCAAYSTTHLHIGCEIWGREANFTESYREFVNSRHVCILQLKSTSSSLYICSLPKKLSCCKKQKVVSIKNCSRNNFLGFPVVLLNLFHMEESQAKRLVLSKRKRKKLLRILRQSFLLITSYGKEKREEKGHGINHKLKIFDFQVISAATDNFSTHNKLGEGGFGLVYKAWKLWKEGKGLELIDPALGNHVLTKF</sequence>
<evidence type="ECO:0000313" key="1">
    <source>
        <dbReference type="EMBL" id="KAJ0076146.1"/>
    </source>
</evidence>
<reference evidence="2" key="1">
    <citation type="journal article" date="2023" name="G3 (Bethesda)">
        <title>Genome assembly and association tests identify interacting loci associated with vigor, precocity, and sex in interspecific pistachio rootstocks.</title>
        <authorList>
            <person name="Palmer W."/>
            <person name="Jacygrad E."/>
            <person name="Sagayaradj S."/>
            <person name="Cavanaugh K."/>
            <person name="Han R."/>
            <person name="Bertier L."/>
            <person name="Beede B."/>
            <person name="Kafkas S."/>
            <person name="Golino D."/>
            <person name="Preece J."/>
            <person name="Michelmore R."/>
        </authorList>
    </citation>
    <scope>NUCLEOTIDE SEQUENCE [LARGE SCALE GENOMIC DNA]</scope>
</reference>
<evidence type="ECO:0000313" key="2">
    <source>
        <dbReference type="Proteomes" id="UP001164250"/>
    </source>
</evidence>